<evidence type="ECO:0000256" key="1">
    <source>
        <dbReference type="SAM" id="MobiDB-lite"/>
    </source>
</evidence>
<dbReference type="Proteomes" id="UP000198531">
    <property type="component" value="Unassembled WGS sequence"/>
</dbReference>
<feature type="compositionally biased region" description="Basic and acidic residues" evidence="1">
    <location>
        <begin position="1"/>
        <end position="10"/>
    </location>
</feature>
<evidence type="ECO:0000313" key="4">
    <source>
        <dbReference type="Proteomes" id="UP000198531"/>
    </source>
</evidence>
<proteinExistence type="predicted"/>
<keyword evidence="4" id="KW-1185">Reference proteome</keyword>
<evidence type="ECO:0000313" key="3">
    <source>
        <dbReference type="EMBL" id="SFR37220.1"/>
    </source>
</evidence>
<evidence type="ECO:0000256" key="2">
    <source>
        <dbReference type="SAM" id="Phobius"/>
    </source>
</evidence>
<dbReference type="AlphaFoldDB" id="A0A1I6G525"/>
<name>A0A1I6G525_9EURY</name>
<feature type="transmembrane region" description="Helical" evidence="2">
    <location>
        <begin position="71"/>
        <end position="95"/>
    </location>
</feature>
<dbReference type="RefSeq" id="WP_143105097.1">
    <property type="nucleotide sequence ID" value="NZ_FOYT01000001.1"/>
</dbReference>
<reference evidence="4" key="1">
    <citation type="submission" date="2016-10" db="EMBL/GenBank/DDBJ databases">
        <authorList>
            <person name="Varghese N."/>
            <person name="Submissions S."/>
        </authorList>
    </citation>
    <scope>NUCLEOTIDE SEQUENCE [LARGE SCALE GENOMIC DNA]</scope>
    <source>
        <strain evidence="4">CGMCC 1.7736</strain>
    </source>
</reference>
<gene>
    <name evidence="3" type="ORF">SAMN04487947_0577</name>
</gene>
<feature type="transmembrane region" description="Helical" evidence="2">
    <location>
        <begin position="219"/>
        <end position="246"/>
    </location>
</feature>
<feature type="transmembrane region" description="Helical" evidence="2">
    <location>
        <begin position="141"/>
        <end position="163"/>
    </location>
</feature>
<dbReference type="EMBL" id="FOYT01000001">
    <property type="protein sequence ID" value="SFR37220.1"/>
    <property type="molecule type" value="Genomic_DNA"/>
</dbReference>
<keyword evidence="2" id="KW-1133">Transmembrane helix</keyword>
<organism evidence="3 4">
    <name type="scientific">Halogeometricum rufum</name>
    <dbReference type="NCBI Taxonomy" id="553469"/>
    <lineage>
        <taxon>Archaea</taxon>
        <taxon>Methanobacteriati</taxon>
        <taxon>Methanobacteriota</taxon>
        <taxon>Stenosarchaea group</taxon>
        <taxon>Halobacteria</taxon>
        <taxon>Halobacteriales</taxon>
        <taxon>Haloferacaceae</taxon>
        <taxon>Halogeometricum</taxon>
    </lineage>
</organism>
<sequence length="258" mass="28885">MRNRNSEKGKPSTRYRSSRDAEQQEEEIEYFSLAEFIDSTSSLFVVLGVFAATAIYITNISRVPIAESIWAIKYGFVGALLGVVVLSVEIIRVLLRDLGGLPSFATSIQSWKNADLVILCVSLLLVASTFVWTILQRNEIVYSFIITGGTVLASLWFFIWLVGQYGEYRPIKPNSWYRLAEITGLGIIQWFITEFRIVVEESYVVIPAQTYEPLNKPLAILPAFAASSLEILDIIFGVVFIAVLVLNIARLSGNDEDN</sequence>
<feature type="transmembrane region" description="Helical" evidence="2">
    <location>
        <begin position="43"/>
        <end position="65"/>
    </location>
</feature>
<feature type="transmembrane region" description="Helical" evidence="2">
    <location>
        <begin position="116"/>
        <end position="135"/>
    </location>
</feature>
<feature type="transmembrane region" description="Helical" evidence="2">
    <location>
        <begin position="175"/>
        <end position="199"/>
    </location>
</feature>
<accession>A0A1I6G525</accession>
<keyword evidence="2" id="KW-0812">Transmembrane</keyword>
<keyword evidence="2" id="KW-0472">Membrane</keyword>
<feature type="region of interest" description="Disordered" evidence="1">
    <location>
        <begin position="1"/>
        <end position="21"/>
    </location>
</feature>
<protein>
    <submittedName>
        <fullName evidence="3">Uncharacterized protein</fullName>
    </submittedName>
</protein>